<name>A0A2T0WAW8_9LACT</name>
<evidence type="ECO:0000313" key="6">
    <source>
        <dbReference type="Proteomes" id="UP000238205"/>
    </source>
</evidence>
<proteinExistence type="inferred from homology"/>
<accession>A0A2T0WAW8</accession>
<organism evidence="5 6">
    <name type="scientific">Alkalibacterium olivapovliticus</name>
    <dbReference type="NCBI Taxonomy" id="99907"/>
    <lineage>
        <taxon>Bacteria</taxon>
        <taxon>Bacillati</taxon>
        <taxon>Bacillota</taxon>
        <taxon>Bacilli</taxon>
        <taxon>Lactobacillales</taxon>
        <taxon>Carnobacteriaceae</taxon>
        <taxon>Alkalibacterium</taxon>
    </lineage>
</organism>
<dbReference type="RefSeq" id="WP_106190416.1">
    <property type="nucleotide sequence ID" value="NZ_PVTO01000002.1"/>
</dbReference>
<comment type="caution">
    <text evidence="5">The sequence shown here is derived from an EMBL/GenBank/DDBJ whole genome shotgun (WGS) entry which is preliminary data.</text>
</comment>
<dbReference type="SUPFAM" id="SSF160527">
    <property type="entry name" value="V-type ATPase subunit E-like"/>
    <property type="match status" value="1"/>
</dbReference>
<keyword evidence="3" id="KW-0406">Ion transport</keyword>
<comment type="similarity">
    <text evidence="1">Belongs to the V-ATPase E subunit family.</text>
</comment>
<evidence type="ECO:0000256" key="2">
    <source>
        <dbReference type="ARBA" id="ARBA00022448"/>
    </source>
</evidence>
<feature type="region of interest" description="Disordered" evidence="4">
    <location>
        <begin position="29"/>
        <end position="48"/>
    </location>
</feature>
<evidence type="ECO:0000256" key="3">
    <source>
        <dbReference type="ARBA" id="ARBA00023065"/>
    </source>
</evidence>
<dbReference type="GO" id="GO:0046961">
    <property type="term" value="F:proton-transporting ATPase activity, rotational mechanism"/>
    <property type="evidence" value="ECO:0007669"/>
    <property type="project" value="InterPro"/>
</dbReference>
<reference evidence="5 6" key="1">
    <citation type="submission" date="2018-03" db="EMBL/GenBank/DDBJ databases">
        <title>Genomic Encyclopedia of Archaeal and Bacterial Type Strains, Phase II (KMG-II): from individual species to whole genera.</title>
        <authorList>
            <person name="Goeker M."/>
        </authorList>
    </citation>
    <scope>NUCLEOTIDE SEQUENCE [LARGE SCALE GENOMIC DNA]</scope>
    <source>
        <strain evidence="5 6">DSM 13175</strain>
    </source>
</reference>
<evidence type="ECO:0000256" key="4">
    <source>
        <dbReference type="SAM" id="MobiDB-lite"/>
    </source>
</evidence>
<dbReference type="EMBL" id="PVTO01000002">
    <property type="protein sequence ID" value="PRY83848.1"/>
    <property type="molecule type" value="Genomic_DNA"/>
</dbReference>
<sequence>MADLKLLTERVVEKEKAVIRKEVEEAKNKAEDDVQAAEAQEVQKRSQTKDDIKATYEQEYTIKKNTLEIKRRNEVLAGKQVILTNVFKEAKDKLDTLNSESFKQFTSNVLKQFQHEKEIVLKLGEKSVGSIDSAWLASNKPAQLTVVLADESVPKQSGLLIEKDGIEYNFLFDALIDDAKIDILPEISKELF</sequence>
<dbReference type="Pfam" id="PF01991">
    <property type="entry name" value="vATP-synt_E"/>
    <property type="match status" value="1"/>
</dbReference>
<evidence type="ECO:0000313" key="5">
    <source>
        <dbReference type="EMBL" id="PRY83848.1"/>
    </source>
</evidence>
<dbReference type="InterPro" id="IPR038495">
    <property type="entry name" value="ATPase_E_C"/>
</dbReference>
<dbReference type="OrthoDB" id="2166166at2"/>
<evidence type="ECO:0000256" key="1">
    <source>
        <dbReference type="ARBA" id="ARBA00005901"/>
    </source>
</evidence>
<dbReference type="GO" id="GO:0033178">
    <property type="term" value="C:proton-transporting two-sector ATPase complex, catalytic domain"/>
    <property type="evidence" value="ECO:0007669"/>
    <property type="project" value="InterPro"/>
</dbReference>
<keyword evidence="6" id="KW-1185">Reference proteome</keyword>
<dbReference type="Proteomes" id="UP000238205">
    <property type="component" value="Unassembled WGS sequence"/>
</dbReference>
<protein>
    <submittedName>
        <fullName evidence="5">Vacuolar-type H+-ATPase subunit E/Vma4</fullName>
    </submittedName>
</protein>
<keyword evidence="2" id="KW-0813">Transport</keyword>
<gene>
    <name evidence="5" type="ORF">CLV38_10229</name>
</gene>
<dbReference type="InterPro" id="IPR002842">
    <property type="entry name" value="ATPase_V1_Esu"/>
</dbReference>
<dbReference type="AlphaFoldDB" id="A0A2T0WAW8"/>
<dbReference type="Gene3D" id="3.30.2320.30">
    <property type="entry name" value="ATP synthase, E subunit, C-terminal"/>
    <property type="match status" value="1"/>
</dbReference>